<evidence type="ECO:0000256" key="3">
    <source>
        <dbReference type="ARBA" id="ARBA00023125"/>
    </source>
</evidence>
<dbReference type="PANTHER" id="PTHR30126:SF94">
    <property type="entry name" value="LYSR FAMILY TRANSCRIPTIONAL REGULATOR"/>
    <property type="match status" value="1"/>
</dbReference>
<name>A0ABP7T0N9_9BURK</name>
<dbReference type="Gene3D" id="3.40.190.290">
    <property type="match status" value="1"/>
</dbReference>
<dbReference type="CDD" id="cd08420">
    <property type="entry name" value="PBP2_CysL_like"/>
    <property type="match status" value="1"/>
</dbReference>
<organism evidence="7 8">
    <name type="scientific">Actimicrobium antarcticum</name>
    <dbReference type="NCBI Taxonomy" id="1051899"/>
    <lineage>
        <taxon>Bacteria</taxon>
        <taxon>Pseudomonadati</taxon>
        <taxon>Pseudomonadota</taxon>
        <taxon>Betaproteobacteria</taxon>
        <taxon>Burkholderiales</taxon>
        <taxon>Oxalobacteraceae</taxon>
        <taxon>Actimicrobium</taxon>
    </lineage>
</organism>
<dbReference type="InterPro" id="IPR000847">
    <property type="entry name" value="LysR_HTH_N"/>
</dbReference>
<keyword evidence="8" id="KW-1185">Reference proteome</keyword>
<comment type="caution">
    <text evidence="7">The sequence shown here is derived from an EMBL/GenBank/DDBJ whole genome shotgun (WGS) entry which is preliminary data.</text>
</comment>
<evidence type="ECO:0000259" key="6">
    <source>
        <dbReference type="PROSITE" id="PS50931"/>
    </source>
</evidence>
<keyword evidence="3" id="KW-0238">DNA-binding</keyword>
<dbReference type="NCBIfam" id="NF008095">
    <property type="entry name" value="PRK10837.1"/>
    <property type="match status" value="1"/>
</dbReference>
<accession>A0ABP7T0N9</accession>
<proteinExistence type="inferred from homology"/>
<evidence type="ECO:0000256" key="2">
    <source>
        <dbReference type="ARBA" id="ARBA00023015"/>
    </source>
</evidence>
<keyword evidence="5" id="KW-0732">Signal</keyword>
<protein>
    <submittedName>
        <fullName evidence="7">LysR family transcriptional regulator</fullName>
    </submittedName>
</protein>
<dbReference type="InterPro" id="IPR036388">
    <property type="entry name" value="WH-like_DNA-bd_sf"/>
</dbReference>
<dbReference type="SUPFAM" id="SSF46785">
    <property type="entry name" value="Winged helix' DNA-binding domain"/>
    <property type="match status" value="1"/>
</dbReference>
<feature type="chain" id="PRO_5045393064" evidence="5">
    <location>
        <begin position="25"/>
        <end position="299"/>
    </location>
</feature>
<comment type="similarity">
    <text evidence="1">Belongs to the LysR transcriptional regulatory family.</text>
</comment>
<evidence type="ECO:0000256" key="1">
    <source>
        <dbReference type="ARBA" id="ARBA00009437"/>
    </source>
</evidence>
<dbReference type="Proteomes" id="UP001501353">
    <property type="component" value="Unassembled WGS sequence"/>
</dbReference>
<dbReference type="RefSeq" id="WP_344762580.1">
    <property type="nucleotide sequence ID" value="NZ_BAAAZE010000007.1"/>
</dbReference>
<feature type="domain" description="HTH lysR-type" evidence="6">
    <location>
        <begin position="3"/>
        <end position="60"/>
    </location>
</feature>
<dbReference type="SUPFAM" id="SSF53850">
    <property type="entry name" value="Periplasmic binding protein-like II"/>
    <property type="match status" value="1"/>
</dbReference>
<dbReference type="PROSITE" id="PS50931">
    <property type="entry name" value="HTH_LYSR"/>
    <property type="match status" value="1"/>
</dbReference>
<keyword evidence="2" id="KW-0805">Transcription regulation</keyword>
<dbReference type="Pfam" id="PF03466">
    <property type="entry name" value="LysR_substrate"/>
    <property type="match status" value="1"/>
</dbReference>
<keyword evidence="4" id="KW-0804">Transcription</keyword>
<feature type="signal peptide" evidence="5">
    <location>
        <begin position="1"/>
        <end position="24"/>
    </location>
</feature>
<evidence type="ECO:0000256" key="5">
    <source>
        <dbReference type="SAM" id="SignalP"/>
    </source>
</evidence>
<dbReference type="Gene3D" id="1.10.10.10">
    <property type="entry name" value="Winged helix-like DNA-binding domain superfamily/Winged helix DNA-binding domain"/>
    <property type="match status" value="1"/>
</dbReference>
<evidence type="ECO:0000313" key="7">
    <source>
        <dbReference type="EMBL" id="GAA4019226.1"/>
    </source>
</evidence>
<gene>
    <name evidence="7" type="ORF">GCM10022212_14240</name>
</gene>
<reference evidence="8" key="1">
    <citation type="journal article" date="2019" name="Int. J. Syst. Evol. Microbiol.">
        <title>The Global Catalogue of Microorganisms (GCM) 10K type strain sequencing project: providing services to taxonomists for standard genome sequencing and annotation.</title>
        <authorList>
            <consortium name="The Broad Institute Genomics Platform"/>
            <consortium name="The Broad Institute Genome Sequencing Center for Infectious Disease"/>
            <person name="Wu L."/>
            <person name="Ma J."/>
        </authorList>
    </citation>
    <scope>NUCLEOTIDE SEQUENCE [LARGE SCALE GENOMIC DNA]</scope>
    <source>
        <strain evidence="8">JCM 16673</strain>
    </source>
</reference>
<evidence type="ECO:0000256" key="4">
    <source>
        <dbReference type="ARBA" id="ARBA00023163"/>
    </source>
</evidence>
<sequence>MHLTLRQLQIFLAVAQTGSTTAAAALVALSQSATSAALNELESQLALRLFDRVGKKLILNDSGRVLLPQARQLLDAAAHIEQQFQVSDPLSAAGLRIGASTTIGSYLLPAIFAAAFSRAARAYPRVTIANTAQIVTAISNVEVDLGLLEGPTDDPDLVLLPWIDDELVIVAAPDHPILSGDTGSTIAIDALQAAGWLLRESGSGTRETVDQALRPHLPGLRSVGEFGNSEAVKHGAAEGLGLACLSRCVVSDLIGLGRLVELRTALPVLRRQFYLAHSRHKILSPRLRHFLTFCQGWVR</sequence>
<dbReference type="PANTHER" id="PTHR30126">
    <property type="entry name" value="HTH-TYPE TRANSCRIPTIONAL REGULATOR"/>
    <property type="match status" value="1"/>
</dbReference>
<dbReference type="InterPro" id="IPR005119">
    <property type="entry name" value="LysR_subst-bd"/>
</dbReference>
<dbReference type="InterPro" id="IPR036390">
    <property type="entry name" value="WH_DNA-bd_sf"/>
</dbReference>
<dbReference type="EMBL" id="BAAAZE010000007">
    <property type="protein sequence ID" value="GAA4019226.1"/>
    <property type="molecule type" value="Genomic_DNA"/>
</dbReference>
<evidence type="ECO:0000313" key="8">
    <source>
        <dbReference type="Proteomes" id="UP001501353"/>
    </source>
</evidence>
<dbReference type="Pfam" id="PF00126">
    <property type="entry name" value="HTH_1"/>
    <property type="match status" value="1"/>
</dbReference>